<evidence type="ECO:0000256" key="2">
    <source>
        <dbReference type="ARBA" id="ARBA00004792"/>
    </source>
</evidence>
<proteinExistence type="predicted"/>
<dbReference type="Gene3D" id="3.40.366.10">
    <property type="entry name" value="Malonyl-Coenzyme A Acyl Carrier Protein, domain 2"/>
    <property type="match status" value="1"/>
</dbReference>
<dbReference type="PROSITE" id="PS52004">
    <property type="entry name" value="KS3_2"/>
    <property type="match status" value="1"/>
</dbReference>
<dbReference type="SMART" id="SM00826">
    <property type="entry name" value="PKS_DH"/>
    <property type="match status" value="1"/>
</dbReference>
<dbReference type="GO" id="GO:0004312">
    <property type="term" value="F:fatty acid synthase activity"/>
    <property type="evidence" value="ECO:0007669"/>
    <property type="project" value="TreeGrafter"/>
</dbReference>
<dbReference type="SUPFAM" id="SSF55048">
    <property type="entry name" value="Probable ACP-binding domain of malonyl-CoA ACP transacylase"/>
    <property type="match status" value="1"/>
</dbReference>
<keyword evidence="3" id="KW-0596">Phosphopantetheine</keyword>
<feature type="region of interest" description="N-terminal hotdog fold" evidence="9">
    <location>
        <begin position="907"/>
        <end position="1031"/>
    </location>
</feature>
<dbReference type="InterPro" id="IPR036299">
    <property type="entry name" value="Polyketide_synth_docking_sf"/>
</dbReference>
<dbReference type="SMART" id="SM01294">
    <property type="entry name" value="PKS_PP_betabranch"/>
    <property type="match status" value="1"/>
</dbReference>
<dbReference type="Pfam" id="PF00109">
    <property type="entry name" value="ketoacyl-synt"/>
    <property type="match status" value="1"/>
</dbReference>
<dbReference type="InterPro" id="IPR050091">
    <property type="entry name" value="PKS_NRPS_Biosynth_Enz"/>
</dbReference>
<dbReference type="InterPro" id="IPR001227">
    <property type="entry name" value="Ac_transferase_dom_sf"/>
</dbReference>
<dbReference type="InterPro" id="IPR036291">
    <property type="entry name" value="NAD(P)-bd_dom_sf"/>
</dbReference>
<dbReference type="PANTHER" id="PTHR43775:SF51">
    <property type="entry name" value="INACTIVE PHENOLPHTHIOCEROL SYNTHESIS POLYKETIDE SYNTHASE TYPE I PKS1-RELATED"/>
    <property type="match status" value="1"/>
</dbReference>
<accession>A0A7W7QKT3</accession>
<comment type="cofactor">
    <cofactor evidence="1">
        <name>pantetheine 4'-phosphate</name>
        <dbReference type="ChEBI" id="CHEBI:47942"/>
    </cofactor>
</comment>
<dbReference type="Gene3D" id="3.10.129.110">
    <property type="entry name" value="Polyketide synthase dehydratase"/>
    <property type="match status" value="1"/>
</dbReference>
<name>A0A7W7QKT3_9ACTN</name>
<feature type="domain" description="Ketosynthase family 3 (KS3)" evidence="12">
    <location>
        <begin position="33"/>
        <end position="459"/>
    </location>
</feature>
<dbReference type="InterPro" id="IPR015083">
    <property type="entry name" value="NorB/c/GfsB-D-like_docking"/>
</dbReference>
<dbReference type="SUPFAM" id="SSF53474">
    <property type="entry name" value="alpha/beta-Hydrolases"/>
    <property type="match status" value="1"/>
</dbReference>
<dbReference type="InterPro" id="IPR014043">
    <property type="entry name" value="Acyl_transferase_dom"/>
</dbReference>
<dbReference type="Pfam" id="PF08990">
    <property type="entry name" value="Docking"/>
    <property type="match status" value="1"/>
</dbReference>
<keyword evidence="7" id="KW-0511">Multifunctional enzyme</keyword>
<evidence type="ECO:0000256" key="1">
    <source>
        <dbReference type="ARBA" id="ARBA00001957"/>
    </source>
</evidence>
<dbReference type="InterPro" id="IPR020841">
    <property type="entry name" value="PKS_Beta-ketoAc_synthase_dom"/>
</dbReference>
<dbReference type="InterPro" id="IPR049552">
    <property type="entry name" value="PKS_DH_N"/>
</dbReference>
<dbReference type="Pfam" id="PF22953">
    <property type="entry name" value="SpnB_Rossmann"/>
    <property type="match status" value="1"/>
</dbReference>
<dbReference type="InterPro" id="IPR016035">
    <property type="entry name" value="Acyl_Trfase/lysoPLipase"/>
</dbReference>
<dbReference type="GO" id="GO:0004315">
    <property type="term" value="F:3-oxoacyl-[acyl-carrier-protein] synthase activity"/>
    <property type="evidence" value="ECO:0007669"/>
    <property type="project" value="InterPro"/>
</dbReference>
<dbReference type="GO" id="GO:0031177">
    <property type="term" value="F:phosphopantetheine binding"/>
    <property type="evidence" value="ECO:0007669"/>
    <property type="project" value="InterPro"/>
</dbReference>
<dbReference type="InterPro" id="IPR014030">
    <property type="entry name" value="Ketoacyl_synth_N"/>
</dbReference>
<dbReference type="InterPro" id="IPR042104">
    <property type="entry name" value="PKS_dehydratase_sf"/>
</dbReference>
<dbReference type="InterPro" id="IPR016036">
    <property type="entry name" value="Malonyl_transacylase_ACP-bd"/>
</dbReference>
<dbReference type="InterPro" id="IPR020807">
    <property type="entry name" value="PKS_DH"/>
</dbReference>
<dbReference type="Pfam" id="PF08659">
    <property type="entry name" value="KR"/>
    <property type="match status" value="1"/>
</dbReference>
<dbReference type="Gene3D" id="1.10.1200.10">
    <property type="entry name" value="ACP-like"/>
    <property type="match status" value="1"/>
</dbReference>
<dbReference type="Pfam" id="PF21089">
    <property type="entry name" value="PKS_DH_N"/>
    <property type="match status" value="1"/>
</dbReference>
<feature type="region of interest" description="Disordered" evidence="10">
    <location>
        <begin position="1739"/>
        <end position="1758"/>
    </location>
</feature>
<dbReference type="Proteomes" id="UP000552644">
    <property type="component" value="Unassembled WGS sequence"/>
</dbReference>
<organism evidence="14 15">
    <name type="scientific">Streptosporangium saharense</name>
    <dbReference type="NCBI Taxonomy" id="1706840"/>
    <lineage>
        <taxon>Bacteria</taxon>
        <taxon>Bacillati</taxon>
        <taxon>Actinomycetota</taxon>
        <taxon>Actinomycetes</taxon>
        <taxon>Streptosporangiales</taxon>
        <taxon>Streptosporangiaceae</taxon>
        <taxon>Streptosporangium</taxon>
    </lineage>
</organism>
<evidence type="ECO:0000256" key="4">
    <source>
        <dbReference type="ARBA" id="ARBA00022553"/>
    </source>
</evidence>
<evidence type="ECO:0000256" key="7">
    <source>
        <dbReference type="ARBA" id="ARBA00023268"/>
    </source>
</evidence>
<evidence type="ECO:0000313" key="15">
    <source>
        <dbReference type="Proteomes" id="UP000552644"/>
    </source>
</evidence>
<dbReference type="SUPFAM" id="SSF53901">
    <property type="entry name" value="Thiolase-like"/>
    <property type="match status" value="1"/>
</dbReference>
<dbReference type="Gene3D" id="3.40.50.720">
    <property type="entry name" value="NAD(P)-binding Rossmann-like Domain"/>
    <property type="match status" value="1"/>
</dbReference>
<dbReference type="FunFam" id="1.10.1200.10:FF:000007">
    <property type="entry name" value="Probable polyketide synthase pks17"/>
    <property type="match status" value="1"/>
</dbReference>
<feature type="active site" description="Proton acceptor; for dehydratase activity" evidence="9">
    <location>
        <position position="939"/>
    </location>
</feature>
<dbReference type="SUPFAM" id="SSF52151">
    <property type="entry name" value="FabD/lysophospholipase-like"/>
    <property type="match status" value="1"/>
</dbReference>
<dbReference type="FunFam" id="3.40.47.10:FF:000019">
    <property type="entry name" value="Polyketide synthase type I"/>
    <property type="match status" value="1"/>
</dbReference>
<evidence type="ECO:0000256" key="10">
    <source>
        <dbReference type="SAM" id="MobiDB-lite"/>
    </source>
</evidence>
<dbReference type="InterPro" id="IPR006162">
    <property type="entry name" value="Ppantetheine_attach_site"/>
</dbReference>
<dbReference type="PROSITE" id="PS52019">
    <property type="entry name" value="PKS_MFAS_DH"/>
    <property type="match status" value="1"/>
</dbReference>
<dbReference type="InterPro" id="IPR020806">
    <property type="entry name" value="PKS_PP-bd"/>
</dbReference>
<feature type="domain" description="PKS/mFAS DH" evidence="13">
    <location>
        <begin position="907"/>
        <end position="1184"/>
    </location>
</feature>
<gene>
    <name evidence="14" type="ORF">FHS44_002484</name>
</gene>
<dbReference type="Gene3D" id="3.40.50.1820">
    <property type="entry name" value="alpha/beta hydrolase"/>
    <property type="match status" value="1"/>
</dbReference>
<dbReference type="SMART" id="SM00827">
    <property type="entry name" value="PKS_AT"/>
    <property type="match status" value="1"/>
</dbReference>
<dbReference type="PROSITE" id="PS00012">
    <property type="entry name" value="PHOSPHOPANTETHEINE"/>
    <property type="match status" value="1"/>
</dbReference>
<feature type="region of interest" description="C-terminal hotdog fold" evidence="9">
    <location>
        <begin position="1044"/>
        <end position="1184"/>
    </location>
</feature>
<protein>
    <submittedName>
        <fullName evidence="14">Acyl transferase domain-containing protein/acyl carrier protein</fullName>
    </submittedName>
</protein>
<keyword evidence="8" id="KW-0012">Acyltransferase</keyword>
<dbReference type="Gene3D" id="3.30.70.3290">
    <property type="match status" value="1"/>
</dbReference>
<dbReference type="InterPro" id="IPR049900">
    <property type="entry name" value="PKS_mFAS_DH"/>
</dbReference>
<dbReference type="InterPro" id="IPR029058">
    <property type="entry name" value="AB_hydrolase_fold"/>
</dbReference>
<dbReference type="InterPro" id="IPR014031">
    <property type="entry name" value="Ketoacyl_synth_C"/>
</dbReference>
<dbReference type="GO" id="GO:0006633">
    <property type="term" value="P:fatty acid biosynthetic process"/>
    <property type="evidence" value="ECO:0007669"/>
    <property type="project" value="InterPro"/>
</dbReference>
<dbReference type="Pfam" id="PF14765">
    <property type="entry name" value="PS-DH"/>
    <property type="match status" value="1"/>
</dbReference>
<evidence type="ECO:0000256" key="3">
    <source>
        <dbReference type="ARBA" id="ARBA00022450"/>
    </source>
</evidence>
<dbReference type="InterPro" id="IPR020802">
    <property type="entry name" value="TesA-like"/>
</dbReference>
<dbReference type="Pfam" id="PF00698">
    <property type="entry name" value="Acyl_transf_1"/>
    <property type="match status" value="1"/>
</dbReference>
<keyword evidence="15" id="KW-1185">Reference proteome</keyword>
<dbReference type="SMART" id="SM00825">
    <property type="entry name" value="PKS_KS"/>
    <property type="match status" value="1"/>
</dbReference>
<dbReference type="InterPro" id="IPR049551">
    <property type="entry name" value="PKS_DH_C"/>
</dbReference>
<evidence type="ECO:0000256" key="5">
    <source>
        <dbReference type="ARBA" id="ARBA00022679"/>
    </source>
</evidence>
<dbReference type="Pfam" id="PF02801">
    <property type="entry name" value="Ketoacyl-synt_C"/>
    <property type="match status" value="1"/>
</dbReference>
<dbReference type="InterPro" id="IPR032821">
    <property type="entry name" value="PKS_assoc"/>
</dbReference>
<dbReference type="SMART" id="SM00824">
    <property type="entry name" value="PKS_TE"/>
    <property type="match status" value="1"/>
</dbReference>
<evidence type="ECO:0000256" key="9">
    <source>
        <dbReference type="PROSITE-ProRule" id="PRU01363"/>
    </source>
</evidence>
<dbReference type="RefSeq" id="WP_184714062.1">
    <property type="nucleotide sequence ID" value="NZ_JACHJP010000002.1"/>
</dbReference>
<keyword evidence="4" id="KW-0597">Phosphoprotein</keyword>
<keyword evidence="5 14" id="KW-0808">Transferase</keyword>
<evidence type="ECO:0000256" key="6">
    <source>
        <dbReference type="ARBA" id="ARBA00023194"/>
    </source>
</evidence>
<feature type="active site" description="Proton donor; for dehydratase activity" evidence="9">
    <location>
        <position position="1105"/>
    </location>
</feature>
<dbReference type="SMART" id="SM00823">
    <property type="entry name" value="PKS_PP"/>
    <property type="match status" value="1"/>
</dbReference>
<sequence>MANDDKLREYLKRSIAETKQAERRLRHIEAKAREPIAIVGMACRLPGGTDTPERLWDLVATGGDAVAEFPADRGWNLEELYDPDPDQPGTSYTRHGGFLDNPGDFDAEFFGISRREALASDPQQRLLLELAWETLERAGIDPASLRGSRTAVYTGVADNTYGSRFTEVPDDLEGYLAIGNLASVVSGRISYTFGFEGPAVTVDTACSSSLVALHLAVRALRSGESDLALAGGATVMATPIGFTEFSRQRGLAPDGRCKAFAAAADGTGWAEGAGLLLLERLSDAQRNGHRILAVVRGTAINQDGASNGLTAPNGPAQQRVIRQALEDAALVPAEVDAVEAHGTGTTLGDPIEAQALIAVYGEDRPAEQPLWLGSLKSNIGHAQAAAGVAGIIKTVQALREKVLPKTLHVDEPTPHVDWSAGTVRLLTENTPWPETEHPRRAAVSAFGVSGTNAHVIIEQAPDPAPATPEPGTVGVVPLVVSARSAEALTAQAAQLADHLDGLRPEDVAYSLATTRTTFEHRAVVLGDTPADLAKRLRALAITGTPTGTPRVTFLFTGQGSQRTGMGRTLYETYPAFAEAFDTVATLFDAHLDVPLREVIFDPAHEALLNHTLYTQPALFTLHTALHALLASWNIHPTAVAGHSIGGITAAHLAGVLNLEDAVRLVATRARLMDGLPPGAMAAINAPEADVLPLLGPGVTIAALNTPTSTVISGDADAVQKVTDHFAEQGRKTRKLTVSHAFHSHHLDPILDEFRDAIGDLTFNQPVLPVISDHTGTALEHTDPAYWADHLRHAVRFHEVLSTAAQDTDLFLELGPDPVLTAFATETTLGTPAFTTLRRNRPEPVTALTAAAHLYVNGTDVTWAATLTGRPQAVELPTYPFQRERLWAQPPADLPRDVAGLGLGAAEHPLLGAAVPLADGEGTVLTGRLSLATHPWLADHAVFGTVIVPGTAFIELAVHAADVTGLDTIEELVLHTPLVLTARDAVQLQVIVTGAQGSPGGRAVEIYSRPGDGSADWTHHASATLTEGGPHEETADLAVWPPAGAEPVEVETVYPALDEAGLEYGPAFRGLRAAWQRGEELFAEVALPEPYAQDAAGFGVHPALLDAAVHLPALRGLADVPEGSNRLPFAWNGVRLHASGASTLRVRVVMSDTASLTLHATDTTGAPVVSIDALVARLVSVGQLKEAGPATENGLFQVEWSPLAPGQAGRQGWAVLDDRELYDGLREAGVTTSLFADLDSLADAVEAGEPVPAFVVLAVSPQDDPVAGAHDNAERTLAVLRRWFEEDRWHETRLLVLTRDAVTTGEEPSDLTTAPVWGLTRSAQAENPGRVLLADLDGAARSLEGLPSAVAAAVAAEEPQFAVRAGEALIPRLAPLAAPEVAEGLGWDPEGTVLVTGGLGTLGATLARHLVTTHGVRHLVLTGRRGLDTPGAKELKAELTALGAQVTVTATDIADWRALTELIRAIPAEHPLTAVVHTAGVTDDTPLTGLTPERLHPVLTPKIDGAHLLHELTREHSPALVLFSSVAGLLGGAAQAAYTAANTYLDALATNHPGTTSLAWGIWEQESGITTRLGAADQARIARSGLRSLPTERALALFDAAVSGQTRGVVVPALLASTVEGTPAPLLRGLVRAARPAARSRAGAGGGASLVGRLAGLDGEARAEVLLGLVRAEVGTVLDHPAPDTIPADRALIELGLDSLTSVELRNRLSTASGLRLPATLTFDHPTPQAIADLLGRELGDTPREVRPGRTGTGQGGGGLAALHRRMHDTGKHVQAAELLLAVSHARGQFGAAERDRHVLPPIKLATGPGRVSLVCFPALSAISGPHEYSRFGQTFRGERNVHVVPSPGFTDGEDEALPDSLETLVQMNVEGLRSVVGEDEPFVIVGRSMGGCVAHAVAVALEDQGLTPAGLALIDSYPIDAAGQEGMEWWLGGMIGGMLERIDRFDMTLHDSRLTTMGLYNRLFVGWQPKPVQTPILLLRATEPLRGTTVDPEGRLDWRAYWPVAHESVDIPGDHFTTLEERSDTTAQAIRTWIDGLAV</sequence>
<dbReference type="PROSITE" id="PS50075">
    <property type="entry name" value="CARRIER"/>
    <property type="match status" value="1"/>
</dbReference>
<dbReference type="PANTHER" id="PTHR43775">
    <property type="entry name" value="FATTY ACID SYNTHASE"/>
    <property type="match status" value="1"/>
</dbReference>
<dbReference type="Pfam" id="PF00975">
    <property type="entry name" value="Thioesterase"/>
    <property type="match status" value="1"/>
</dbReference>
<dbReference type="Gene3D" id="3.40.47.10">
    <property type="match status" value="1"/>
</dbReference>
<evidence type="ECO:0000259" key="13">
    <source>
        <dbReference type="PROSITE" id="PS52019"/>
    </source>
</evidence>
<comment type="pathway">
    <text evidence="2">Antibiotic biosynthesis.</text>
</comment>
<evidence type="ECO:0000256" key="8">
    <source>
        <dbReference type="ARBA" id="ARBA00023315"/>
    </source>
</evidence>
<dbReference type="CDD" id="cd00833">
    <property type="entry name" value="PKS"/>
    <property type="match status" value="1"/>
</dbReference>
<dbReference type="EMBL" id="JACHJP010000002">
    <property type="protein sequence ID" value="MBB4915399.1"/>
    <property type="molecule type" value="Genomic_DNA"/>
</dbReference>
<dbReference type="InterPro" id="IPR055123">
    <property type="entry name" value="SpnB-like_Rossmann"/>
</dbReference>
<dbReference type="PROSITE" id="PS00606">
    <property type="entry name" value="KS3_1"/>
    <property type="match status" value="1"/>
</dbReference>
<dbReference type="InterPro" id="IPR036736">
    <property type="entry name" value="ACP-like_sf"/>
</dbReference>
<keyword evidence="6" id="KW-0045">Antibiotic biosynthesis</keyword>
<dbReference type="SMART" id="SM00822">
    <property type="entry name" value="PKS_KR"/>
    <property type="match status" value="1"/>
</dbReference>
<dbReference type="SUPFAM" id="SSF101173">
    <property type="entry name" value="Docking domain B of the erythromycin polyketide synthase (DEBS)"/>
    <property type="match status" value="1"/>
</dbReference>
<dbReference type="InterPro" id="IPR013968">
    <property type="entry name" value="PKS_KR"/>
</dbReference>
<evidence type="ECO:0000259" key="12">
    <source>
        <dbReference type="PROSITE" id="PS52004"/>
    </source>
</evidence>
<dbReference type="Pfam" id="PF00550">
    <property type="entry name" value="PP-binding"/>
    <property type="match status" value="1"/>
</dbReference>
<evidence type="ECO:0000313" key="14">
    <source>
        <dbReference type="EMBL" id="MBB4915399.1"/>
    </source>
</evidence>
<reference evidence="14 15" key="1">
    <citation type="submission" date="2020-08" db="EMBL/GenBank/DDBJ databases">
        <title>Genomic Encyclopedia of Type Strains, Phase III (KMG-III): the genomes of soil and plant-associated and newly described type strains.</title>
        <authorList>
            <person name="Whitman W."/>
        </authorList>
    </citation>
    <scope>NUCLEOTIDE SEQUENCE [LARGE SCALE GENOMIC DNA]</scope>
    <source>
        <strain evidence="14 15">CECT 8840</strain>
    </source>
</reference>
<evidence type="ECO:0000259" key="11">
    <source>
        <dbReference type="PROSITE" id="PS50075"/>
    </source>
</evidence>
<dbReference type="InterPro" id="IPR018201">
    <property type="entry name" value="Ketoacyl_synth_AS"/>
</dbReference>
<dbReference type="CDD" id="cd08956">
    <property type="entry name" value="KR_3_FAS_SDR_x"/>
    <property type="match status" value="1"/>
</dbReference>
<comment type="caution">
    <text evidence="14">The sequence shown here is derived from an EMBL/GenBank/DDBJ whole genome shotgun (WGS) entry which is preliminary data.</text>
</comment>
<dbReference type="Pfam" id="PF16197">
    <property type="entry name" value="KAsynt_C_assoc"/>
    <property type="match status" value="1"/>
</dbReference>
<dbReference type="InterPro" id="IPR057326">
    <property type="entry name" value="KR_dom"/>
</dbReference>
<feature type="domain" description="Carrier" evidence="11">
    <location>
        <begin position="1663"/>
        <end position="1738"/>
    </location>
</feature>
<dbReference type="InterPro" id="IPR009081">
    <property type="entry name" value="PP-bd_ACP"/>
</dbReference>
<dbReference type="InterPro" id="IPR016039">
    <property type="entry name" value="Thiolase-like"/>
</dbReference>
<dbReference type="SUPFAM" id="SSF51735">
    <property type="entry name" value="NAD(P)-binding Rossmann-fold domains"/>
    <property type="match status" value="2"/>
</dbReference>
<dbReference type="GO" id="GO:0033068">
    <property type="term" value="P:macrolide biosynthetic process"/>
    <property type="evidence" value="ECO:0007669"/>
    <property type="project" value="UniProtKB-ARBA"/>
</dbReference>
<dbReference type="InterPro" id="IPR001031">
    <property type="entry name" value="Thioesterase"/>
</dbReference>